<feature type="region of interest" description="Disordered" evidence="2">
    <location>
        <begin position="22"/>
        <end position="45"/>
    </location>
</feature>
<dbReference type="EMBL" id="CAJVCH010370693">
    <property type="protein sequence ID" value="CAG7816452.1"/>
    <property type="molecule type" value="Genomic_DNA"/>
</dbReference>
<dbReference type="Proteomes" id="UP000708208">
    <property type="component" value="Unassembled WGS sequence"/>
</dbReference>
<dbReference type="InterPro" id="IPR000734">
    <property type="entry name" value="TAG_lipase"/>
</dbReference>
<evidence type="ECO:0000313" key="5">
    <source>
        <dbReference type="Proteomes" id="UP000708208"/>
    </source>
</evidence>
<sequence length="198" mass="21751">MVTGKSKAQLLESGEYVLRSIFGQTNPSNSGTGTSGSESHSEGTRSYLPMTSAVRAGQDTNSIRFFLFTPTNPIIGKLISDTKPDTFFSSHWGLNQPLKVIVHDYRGNCDRDVFATQMISAYMSTRKSINLVCLSWEQLASEDNYFDTVENTAMAGKRLSDFISFLKRSGFIRTYDAVHIIGFGIGAHLGGVTGSQIR</sequence>
<evidence type="ECO:0000313" key="4">
    <source>
        <dbReference type="EMBL" id="CAG7816452.1"/>
    </source>
</evidence>
<organism evidence="4 5">
    <name type="scientific">Allacma fusca</name>
    <dbReference type="NCBI Taxonomy" id="39272"/>
    <lineage>
        <taxon>Eukaryota</taxon>
        <taxon>Metazoa</taxon>
        <taxon>Ecdysozoa</taxon>
        <taxon>Arthropoda</taxon>
        <taxon>Hexapoda</taxon>
        <taxon>Collembola</taxon>
        <taxon>Symphypleona</taxon>
        <taxon>Sminthuridae</taxon>
        <taxon>Allacma</taxon>
    </lineage>
</organism>
<keyword evidence="5" id="KW-1185">Reference proteome</keyword>
<protein>
    <recommendedName>
        <fullName evidence="3">Lipase domain-containing protein</fullName>
    </recommendedName>
</protein>
<dbReference type="GO" id="GO:0016042">
    <property type="term" value="P:lipid catabolic process"/>
    <property type="evidence" value="ECO:0007669"/>
    <property type="project" value="TreeGrafter"/>
</dbReference>
<proteinExistence type="inferred from homology"/>
<evidence type="ECO:0000256" key="2">
    <source>
        <dbReference type="SAM" id="MobiDB-lite"/>
    </source>
</evidence>
<comment type="caution">
    <text evidence="4">The sequence shown here is derived from an EMBL/GenBank/DDBJ whole genome shotgun (WGS) entry which is preliminary data.</text>
</comment>
<feature type="compositionally biased region" description="Low complexity" evidence="2">
    <location>
        <begin position="25"/>
        <end position="38"/>
    </location>
</feature>
<comment type="similarity">
    <text evidence="1">Belongs to the AB hydrolase superfamily. Lipase family.</text>
</comment>
<accession>A0A8J2KNT3</accession>
<dbReference type="GO" id="GO:0017171">
    <property type="term" value="F:serine hydrolase activity"/>
    <property type="evidence" value="ECO:0007669"/>
    <property type="project" value="TreeGrafter"/>
</dbReference>
<dbReference type="GO" id="GO:0005615">
    <property type="term" value="C:extracellular space"/>
    <property type="evidence" value="ECO:0007669"/>
    <property type="project" value="TreeGrafter"/>
</dbReference>
<dbReference type="PANTHER" id="PTHR11610:SF173">
    <property type="entry name" value="LIPASE DOMAIN-CONTAINING PROTEIN-RELATED"/>
    <property type="match status" value="1"/>
</dbReference>
<reference evidence="4" key="1">
    <citation type="submission" date="2021-06" db="EMBL/GenBank/DDBJ databases">
        <authorList>
            <person name="Hodson N. C."/>
            <person name="Mongue J. A."/>
            <person name="Jaron S. K."/>
        </authorList>
    </citation>
    <scope>NUCLEOTIDE SEQUENCE</scope>
</reference>
<dbReference type="InterPro" id="IPR013818">
    <property type="entry name" value="Lipase"/>
</dbReference>
<evidence type="ECO:0000259" key="3">
    <source>
        <dbReference type="Pfam" id="PF00151"/>
    </source>
</evidence>
<evidence type="ECO:0000256" key="1">
    <source>
        <dbReference type="RuleBase" id="RU004262"/>
    </source>
</evidence>
<dbReference type="Pfam" id="PF00151">
    <property type="entry name" value="Lipase"/>
    <property type="match status" value="1"/>
</dbReference>
<feature type="domain" description="Lipase" evidence="3">
    <location>
        <begin position="32"/>
        <end position="197"/>
    </location>
</feature>
<name>A0A8J2KNT3_9HEXA</name>
<feature type="non-terminal residue" evidence="4">
    <location>
        <position position="198"/>
    </location>
</feature>
<dbReference type="AlphaFoldDB" id="A0A8J2KNT3"/>
<dbReference type="GO" id="GO:0016298">
    <property type="term" value="F:lipase activity"/>
    <property type="evidence" value="ECO:0007669"/>
    <property type="project" value="InterPro"/>
</dbReference>
<gene>
    <name evidence="4" type="ORF">AFUS01_LOCUS27071</name>
</gene>
<dbReference type="PANTHER" id="PTHR11610">
    <property type="entry name" value="LIPASE"/>
    <property type="match status" value="1"/>
</dbReference>
<dbReference type="OrthoDB" id="199913at2759"/>